<accession>A0A232EFA5</accession>
<comment type="caution">
    <text evidence="1">The sequence shown here is derived from an EMBL/GenBank/DDBJ whole genome shotgun (WGS) entry which is preliminary data.</text>
</comment>
<name>A0A232EFA5_9HYME</name>
<evidence type="ECO:0000313" key="1">
    <source>
        <dbReference type="EMBL" id="OXU17014.1"/>
    </source>
</evidence>
<proteinExistence type="predicted"/>
<protein>
    <submittedName>
        <fullName evidence="1">Uncharacterized protein</fullName>
    </submittedName>
</protein>
<reference evidence="1 2" key="1">
    <citation type="journal article" date="2017" name="Curr. Biol.">
        <title>The Evolution of Venom by Co-option of Single-Copy Genes.</title>
        <authorList>
            <person name="Martinson E.O."/>
            <person name="Mrinalini"/>
            <person name="Kelkar Y.D."/>
            <person name="Chang C.H."/>
            <person name="Werren J.H."/>
        </authorList>
    </citation>
    <scope>NUCLEOTIDE SEQUENCE [LARGE SCALE GENOMIC DNA]</scope>
    <source>
        <strain evidence="1 2">Alberta</strain>
        <tissue evidence="1">Whole body</tissue>
    </source>
</reference>
<sequence length="108" mass="12515">MALNYCEFVTERFVTREKDLKKRLGVATPPGATERTSEVSVEVIFLNERFEVRSPRESGVEGDSKEFHFSYTNDDRGGAVDVVAWYLYSLEFESEYDNVFTITLKRKN</sequence>
<evidence type="ECO:0000313" key="2">
    <source>
        <dbReference type="Proteomes" id="UP000215335"/>
    </source>
</evidence>
<dbReference type="EMBL" id="NNAY01005091">
    <property type="protein sequence ID" value="OXU17014.1"/>
    <property type="molecule type" value="Genomic_DNA"/>
</dbReference>
<organism evidence="1 2">
    <name type="scientific">Trichomalopsis sarcophagae</name>
    <dbReference type="NCBI Taxonomy" id="543379"/>
    <lineage>
        <taxon>Eukaryota</taxon>
        <taxon>Metazoa</taxon>
        <taxon>Ecdysozoa</taxon>
        <taxon>Arthropoda</taxon>
        <taxon>Hexapoda</taxon>
        <taxon>Insecta</taxon>
        <taxon>Pterygota</taxon>
        <taxon>Neoptera</taxon>
        <taxon>Endopterygota</taxon>
        <taxon>Hymenoptera</taxon>
        <taxon>Apocrita</taxon>
        <taxon>Proctotrupomorpha</taxon>
        <taxon>Chalcidoidea</taxon>
        <taxon>Pteromalidae</taxon>
        <taxon>Pteromalinae</taxon>
        <taxon>Trichomalopsis</taxon>
    </lineage>
</organism>
<keyword evidence="2" id="KW-1185">Reference proteome</keyword>
<dbReference type="Proteomes" id="UP000215335">
    <property type="component" value="Unassembled WGS sequence"/>
</dbReference>
<dbReference type="AlphaFoldDB" id="A0A232EFA5"/>
<gene>
    <name evidence="1" type="ORF">TSAR_014007</name>
</gene>